<organism evidence="1 2">
    <name type="scientific">Kutzneria chonburiensis</name>
    <dbReference type="NCBI Taxonomy" id="1483604"/>
    <lineage>
        <taxon>Bacteria</taxon>
        <taxon>Bacillati</taxon>
        <taxon>Actinomycetota</taxon>
        <taxon>Actinomycetes</taxon>
        <taxon>Pseudonocardiales</taxon>
        <taxon>Pseudonocardiaceae</taxon>
        <taxon>Kutzneria</taxon>
    </lineage>
</organism>
<name>A0ABV6MJC6_9PSEU</name>
<sequence length="221" mass="23971">MTDYPARVDIQVVEGKLVEVPTSTATGMDRRAFGEFVGPGGELASYAIGWTTGSDPHVGRLSVGIGAGNPGGGTIHAVVFEHEGGHAFSLIDEPFEDVPQGGPDLTATEARAHEDLPFMWWVADHVMERDRRAWWMRHWLLRTNCIQTGEVFEHREPVLYVSHEADDGLWQLIGASAADPATGKIGHLHHSVDEDPTLIDVLRLPPGGSAERAAVGSPWIS</sequence>
<keyword evidence="2" id="KW-1185">Reference proteome</keyword>
<dbReference type="RefSeq" id="WP_273939158.1">
    <property type="nucleotide sequence ID" value="NZ_CP097263.1"/>
</dbReference>
<dbReference type="EMBL" id="JBHLUD010000001">
    <property type="protein sequence ID" value="MFC0540384.1"/>
    <property type="molecule type" value="Genomic_DNA"/>
</dbReference>
<accession>A0ABV6MJC6</accession>
<dbReference type="Proteomes" id="UP001589810">
    <property type="component" value="Unassembled WGS sequence"/>
</dbReference>
<evidence type="ECO:0000313" key="1">
    <source>
        <dbReference type="EMBL" id="MFC0540384.1"/>
    </source>
</evidence>
<comment type="caution">
    <text evidence="1">The sequence shown here is derived from an EMBL/GenBank/DDBJ whole genome shotgun (WGS) entry which is preliminary data.</text>
</comment>
<reference evidence="1 2" key="1">
    <citation type="submission" date="2024-09" db="EMBL/GenBank/DDBJ databases">
        <authorList>
            <person name="Sun Q."/>
            <person name="Mori K."/>
        </authorList>
    </citation>
    <scope>NUCLEOTIDE SEQUENCE [LARGE SCALE GENOMIC DNA]</scope>
    <source>
        <strain evidence="1 2">TBRC 1432</strain>
    </source>
</reference>
<protein>
    <submittedName>
        <fullName evidence="1">Uncharacterized protein</fullName>
    </submittedName>
</protein>
<evidence type="ECO:0000313" key="2">
    <source>
        <dbReference type="Proteomes" id="UP001589810"/>
    </source>
</evidence>
<gene>
    <name evidence="1" type="ORF">ACFFH7_02775</name>
</gene>
<proteinExistence type="predicted"/>